<dbReference type="NCBIfam" id="NF005545">
    <property type="entry name" value="PRK07208.1-1"/>
    <property type="match status" value="1"/>
</dbReference>
<dbReference type="InterPro" id="IPR036188">
    <property type="entry name" value="FAD/NAD-bd_sf"/>
</dbReference>
<dbReference type="Gene3D" id="3.50.50.60">
    <property type="entry name" value="FAD/NAD(P)-binding domain"/>
    <property type="match status" value="1"/>
</dbReference>
<dbReference type="EMBL" id="CP027850">
    <property type="protein sequence ID" value="AVQ01504.1"/>
    <property type="molecule type" value="Genomic_DNA"/>
</dbReference>
<protein>
    <submittedName>
        <fullName evidence="2">FAD-dependent oxidoreductase</fullName>
    </submittedName>
</protein>
<dbReference type="SUPFAM" id="SSF51971">
    <property type="entry name" value="Nucleotide-binding domain"/>
    <property type="match status" value="1"/>
</dbReference>
<accession>A0ABN5IR78</accession>
<evidence type="ECO:0000313" key="2">
    <source>
        <dbReference type="EMBL" id="AVQ01504.1"/>
    </source>
</evidence>
<reference evidence="2 3" key="1">
    <citation type="journal article" date="2015" name="Biotechnol. Bioeng.">
        <title>Genome sequence and phenotypic characterization of Caulobacter segnis.</title>
        <authorList>
            <person name="Patel S."/>
            <person name="Fletcher B."/>
            <person name="Scott D.C."/>
            <person name="Ely B."/>
        </authorList>
    </citation>
    <scope>NUCLEOTIDE SEQUENCE [LARGE SCALE GENOMIC DNA]</scope>
    <source>
        <strain evidence="2 3">TK0059</strain>
    </source>
</reference>
<proteinExistence type="predicted"/>
<sequence>MAQHVETLVIGGGPAGLTTAYTLAKAGRSVTVLEMDPTQVGGVSRTIDYKGVKFDIGGHRFFSRNPEILDLWREILPEGFLERPRVSRIYYRGRFYAFPLRAFQALTNLGPWMATKCLASFAWAKVKPIKEPESFRDWVRNHFGQTLFSTFFKSYAEKVWGMSCEELSADWARQRIKGLDLGAALMDGVRRSLGLKRKPPAAAKSKTLNERFHYPREGAGMVWEACAEKVTALGGDIRLGRRVDGLHYDKLARIWTVSVVCADGRKEIYTADNVVSSAPVRELMQSISPTPMSVFHAGELMYRDFLTVVLIGKPRKAPADTWIYVHDASVQVGRVRNLGAWSPDMIPDGVGTALGLEYFCFEGDSLWTLSDDDLVAKAKDEIARIGLMAAGEVQDACVVRQRKAYPVYDEAYAEHVRMIRLDLKLHYPGLHLVGRNGMHRYGDQDRAMMTGVLTAENIIADERLHDVWEVDENAAYDRPAPRVERGAPRRVAA</sequence>
<dbReference type="Pfam" id="PF01593">
    <property type="entry name" value="Amino_oxidase"/>
    <property type="match status" value="1"/>
</dbReference>
<gene>
    <name evidence="2" type="ORF">B7G68_06330</name>
</gene>
<dbReference type="PANTHER" id="PTHR21197:SF0">
    <property type="entry name" value="UDP-GALACTOPYRANOSE MUTASE"/>
    <property type="match status" value="1"/>
</dbReference>
<dbReference type="InterPro" id="IPR002937">
    <property type="entry name" value="Amino_oxidase"/>
</dbReference>
<organism evidence="2 3">
    <name type="scientific">Caulobacter segnis</name>
    <dbReference type="NCBI Taxonomy" id="88688"/>
    <lineage>
        <taxon>Bacteria</taxon>
        <taxon>Pseudomonadati</taxon>
        <taxon>Pseudomonadota</taxon>
        <taxon>Alphaproteobacteria</taxon>
        <taxon>Caulobacterales</taxon>
        <taxon>Caulobacteraceae</taxon>
        <taxon>Caulobacter</taxon>
    </lineage>
</organism>
<dbReference type="PANTHER" id="PTHR21197">
    <property type="entry name" value="UDP-GALACTOPYRANOSE MUTASE"/>
    <property type="match status" value="1"/>
</dbReference>
<feature type="domain" description="Amine oxidase" evidence="1">
    <location>
        <begin position="15"/>
        <end position="459"/>
    </location>
</feature>
<dbReference type="RefSeq" id="WP_013078397.1">
    <property type="nucleotide sequence ID" value="NZ_CP027850.1"/>
</dbReference>
<evidence type="ECO:0000259" key="1">
    <source>
        <dbReference type="Pfam" id="PF01593"/>
    </source>
</evidence>
<keyword evidence="3" id="KW-1185">Reference proteome</keyword>
<dbReference type="Proteomes" id="UP000240527">
    <property type="component" value="Chromosome"/>
</dbReference>
<dbReference type="NCBIfam" id="NF005548">
    <property type="entry name" value="PRK07208.1-4"/>
    <property type="match status" value="1"/>
</dbReference>
<name>A0ABN5IR78_9CAUL</name>
<evidence type="ECO:0000313" key="3">
    <source>
        <dbReference type="Proteomes" id="UP000240527"/>
    </source>
</evidence>